<feature type="transmembrane region" description="Helical" evidence="1">
    <location>
        <begin position="255"/>
        <end position="272"/>
    </location>
</feature>
<feature type="transmembrane region" description="Helical" evidence="1">
    <location>
        <begin position="52"/>
        <end position="76"/>
    </location>
</feature>
<accession>A0A229NYZ0</accession>
<comment type="caution">
    <text evidence="3">The sequence shown here is derived from an EMBL/GenBank/DDBJ whole genome shotgun (WGS) entry which is preliminary data.</text>
</comment>
<dbReference type="InterPro" id="IPR041489">
    <property type="entry name" value="PDZ_6"/>
</dbReference>
<dbReference type="GO" id="GO:0006508">
    <property type="term" value="P:proteolysis"/>
    <property type="evidence" value="ECO:0007669"/>
    <property type="project" value="UniProtKB-KW"/>
</dbReference>
<gene>
    <name evidence="3" type="ORF">CGZ75_14005</name>
</gene>
<evidence type="ECO:0000256" key="1">
    <source>
        <dbReference type="SAM" id="Phobius"/>
    </source>
</evidence>
<protein>
    <submittedName>
        <fullName evidence="3">Serine protease</fullName>
    </submittedName>
</protein>
<keyword evidence="1" id="KW-0472">Membrane</keyword>
<dbReference type="Pfam" id="PF17820">
    <property type="entry name" value="PDZ_6"/>
    <property type="match status" value="1"/>
</dbReference>
<feature type="transmembrane region" description="Helical" evidence="1">
    <location>
        <begin position="180"/>
        <end position="200"/>
    </location>
</feature>
<feature type="domain" description="PDZ" evidence="2">
    <location>
        <begin position="311"/>
        <end position="367"/>
    </location>
</feature>
<dbReference type="GO" id="GO:0008233">
    <property type="term" value="F:peptidase activity"/>
    <property type="evidence" value="ECO:0007669"/>
    <property type="project" value="UniProtKB-KW"/>
</dbReference>
<evidence type="ECO:0000313" key="3">
    <source>
        <dbReference type="EMBL" id="OXM15068.1"/>
    </source>
</evidence>
<keyword evidence="1" id="KW-0812">Transmembrane</keyword>
<keyword evidence="3" id="KW-0378">Hydrolase</keyword>
<dbReference type="InterPro" id="IPR036034">
    <property type="entry name" value="PDZ_sf"/>
</dbReference>
<feature type="transmembrane region" description="Helical" evidence="1">
    <location>
        <begin position="220"/>
        <end position="243"/>
    </location>
</feature>
<keyword evidence="3" id="KW-0645">Protease</keyword>
<dbReference type="Proteomes" id="UP000215145">
    <property type="component" value="Unassembled WGS sequence"/>
</dbReference>
<organism evidence="3 4">
    <name type="scientific">Paenibacillus herberti</name>
    <dbReference type="NCBI Taxonomy" id="1619309"/>
    <lineage>
        <taxon>Bacteria</taxon>
        <taxon>Bacillati</taxon>
        <taxon>Bacillota</taxon>
        <taxon>Bacilli</taxon>
        <taxon>Bacillales</taxon>
        <taxon>Paenibacillaceae</taxon>
        <taxon>Paenibacillus</taxon>
    </lineage>
</organism>
<proteinExistence type="predicted"/>
<dbReference type="AlphaFoldDB" id="A0A229NYZ0"/>
<sequence length="427" mass="45905">MELLREYGSAALQMLSQPFYYVALIVMILAYIRRTTLERRMFHVRLHAWPLLLFRAMSWGLLAGVILSLAAASIGILLTPDAVLWLWGTAAVLALLRVRYLCFAYSAGLLGLLQGLSSLLALEDSGGWIGSLAQSLAALDMPGLLLLVAGLHLVEALLVRRDAGRLASPLYLEGKRGKLIGGYSLQGFWPVPLLLLVPAADGAVGTAALPWTPLLGGDAWAGGWTVLALPVVIGFVDLALSALPKQQARLASRRLLLYSAVLAVLALGAAFAAPLVPLASLAALGLHEALVLLGERRERQQPPRFVHDSRGLCILGVVPGTPAEEMGLEAGEVLHKVNGQRVRTKEELYTALHENSAFCRLEVLNLEGQVKFVQRARFDGEHHQLGVLLAPDEGAGYYAAPAHLSLLGLLRGDKAARRRDGGESMTM</sequence>
<feature type="transmembrane region" description="Helical" evidence="1">
    <location>
        <begin position="142"/>
        <end position="159"/>
    </location>
</feature>
<dbReference type="PROSITE" id="PS50106">
    <property type="entry name" value="PDZ"/>
    <property type="match status" value="1"/>
</dbReference>
<evidence type="ECO:0000313" key="4">
    <source>
        <dbReference type="Proteomes" id="UP000215145"/>
    </source>
</evidence>
<keyword evidence="4" id="KW-1185">Reference proteome</keyword>
<dbReference type="EMBL" id="NMUQ01000002">
    <property type="protein sequence ID" value="OXM15068.1"/>
    <property type="molecule type" value="Genomic_DNA"/>
</dbReference>
<name>A0A229NYZ0_9BACL</name>
<feature type="transmembrane region" description="Helical" evidence="1">
    <location>
        <begin position="12"/>
        <end position="32"/>
    </location>
</feature>
<dbReference type="SUPFAM" id="SSF50156">
    <property type="entry name" value="PDZ domain-like"/>
    <property type="match status" value="1"/>
</dbReference>
<evidence type="ECO:0000259" key="2">
    <source>
        <dbReference type="PROSITE" id="PS50106"/>
    </source>
</evidence>
<dbReference type="InterPro" id="IPR001478">
    <property type="entry name" value="PDZ"/>
</dbReference>
<reference evidence="3 4" key="1">
    <citation type="submission" date="2017-07" db="EMBL/GenBank/DDBJ databases">
        <title>Paenibacillus herberti R33 genome sequencing and assembly.</title>
        <authorList>
            <person name="Su W."/>
        </authorList>
    </citation>
    <scope>NUCLEOTIDE SEQUENCE [LARGE SCALE GENOMIC DNA]</scope>
    <source>
        <strain evidence="3 4">R33</strain>
    </source>
</reference>
<feature type="transmembrane region" description="Helical" evidence="1">
    <location>
        <begin position="82"/>
        <end position="98"/>
    </location>
</feature>
<dbReference type="OrthoDB" id="198399at2"/>
<feature type="transmembrane region" description="Helical" evidence="1">
    <location>
        <begin position="103"/>
        <end position="122"/>
    </location>
</feature>
<keyword evidence="1" id="KW-1133">Transmembrane helix</keyword>
<dbReference type="Gene3D" id="2.30.42.10">
    <property type="match status" value="1"/>
</dbReference>